<organism evidence="2 3">
    <name type="scientific">Denitrovibrio acetiphilus (strain DSM 12809 / NBRC 114555 / N2460)</name>
    <dbReference type="NCBI Taxonomy" id="522772"/>
    <lineage>
        <taxon>Bacteria</taxon>
        <taxon>Pseudomonadati</taxon>
        <taxon>Deferribacterota</taxon>
        <taxon>Deferribacteres</taxon>
        <taxon>Deferribacterales</taxon>
        <taxon>Geovibrionaceae</taxon>
        <taxon>Denitrovibrio</taxon>
    </lineage>
</organism>
<evidence type="ECO:0000313" key="2">
    <source>
        <dbReference type="EMBL" id="ADD69379.1"/>
    </source>
</evidence>
<keyword evidence="3" id="KW-1185">Reference proteome</keyword>
<accession>D4H523</accession>
<sequence>MEVSEIVSVLKGRSVAYNVFSKAFKDVPDEETDTLFKETAEYMFQMADSSNNENFKKGAEMLKEFLATDNYSEADMAPTRMDRSRDYTRLFIIGKFSVPIYESVYTSPQQLTKQDAWAEVKRLYIKNFYKLAEGDKTMEDHLALELQFMGLLSNKTTSFIEDNVFDEAETTLQTQMDFLEKHLLVWAPELCDKVTELNSALHTGFYPAYAYMLKGFLEEDAAIVKELLD</sequence>
<dbReference type="InParanoid" id="D4H523"/>
<dbReference type="HOGENOM" id="CLU_077650_0_1_0"/>
<proteinExistence type="predicted"/>
<dbReference type="RefSeq" id="WP_013011876.1">
    <property type="nucleotide sequence ID" value="NC_013943.1"/>
</dbReference>
<dbReference type="InterPro" id="IPR050289">
    <property type="entry name" value="TorD/DmsD_chaperones"/>
</dbReference>
<dbReference type="STRING" id="522772.Dacet_2621"/>
<dbReference type="OrthoDB" id="9795302at2"/>
<keyword evidence="1" id="KW-0143">Chaperone</keyword>
<dbReference type="PANTHER" id="PTHR34227">
    <property type="entry name" value="CHAPERONE PROTEIN YCDY"/>
    <property type="match status" value="1"/>
</dbReference>
<protein>
    <submittedName>
        <fullName evidence="2">Uncharacterized component of anaerobic dehydrogenase-like protein</fullName>
    </submittedName>
</protein>
<dbReference type="PANTHER" id="PTHR34227:SF1">
    <property type="entry name" value="DIMETHYL SULFOXIDE REDUCTASE CHAPERONE-RELATED"/>
    <property type="match status" value="1"/>
</dbReference>
<dbReference type="eggNOG" id="COG3381">
    <property type="taxonomic scope" value="Bacteria"/>
</dbReference>
<dbReference type="InterPro" id="IPR036411">
    <property type="entry name" value="TorD-like_sf"/>
</dbReference>
<reference evidence="2 3" key="1">
    <citation type="journal article" date="2010" name="Stand. Genomic Sci.">
        <title>Complete genome sequence of Denitrovibrio acetiphilus type strain (N2460).</title>
        <authorList>
            <person name="Kiss H."/>
            <person name="Lang E."/>
            <person name="Lapidus A."/>
            <person name="Copeland A."/>
            <person name="Nolan M."/>
            <person name="Glavina Del Rio T."/>
            <person name="Chen F."/>
            <person name="Lucas S."/>
            <person name="Tice H."/>
            <person name="Cheng J.F."/>
            <person name="Han C."/>
            <person name="Goodwin L."/>
            <person name="Pitluck S."/>
            <person name="Liolios K."/>
            <person name="Pati A."/>
            <person name="Ivanova N."/>
            <person name="Mavromatis K."/>
            <person name="Chen A."/>
            <person name="Palaniappan K."/>
            <person name="Land M."/>
            <person name="Hauser L."/>
            <person name="Chang Y.J."/>
            <person name="Jeffries C.D."/>
            <person name="Detter J.C."/>
            <person name="Brettin T."/>
            <person name="Spring S."/>
            <person name="Rohde M."/>
            <person name="Goker M."/>
            <person name="Woyke T."/>
            <person name="Bristow J."/>
            <person name="Eisen J.A."/>
            <person name="Markowitz V."/>
            <person name="Hugenholtz P."/>
            <person name="Kyrpides N.C."/>
            <person name="Klenk H.P."/>
        </authorList>
    </citation>
    <scope>NUCLEOTIDE SEQUENCE [LARGE SCALE GENOMIC DNA]</scope>
    <source>
        <strain evidence="3">DSM 12809 / NBRC 114555 / N2460</strain>
    </source>
</reference>
<evidence type="ECO:0000256" key="1">
    <source>
        <dbReference type="ARBA" id="ARBA00023186"/>
    </source>
</evidence>
<dbReference type="EMBL" id="CP001968">
    <property type="protein sequence ID" value="ADD69379.1"/>
    <property type="molecule type" value="Genomic_DNA"/>
</dbReference>
<name>D4H523_DENA2</name>
<dbReference type="Pfam" id="PF02613">
    <property type="entry name" value="Nitrate_red_del"/>
    <property type="match status" value="1"/>
</dbReference>
<dbReference type="SUPFAM" id="SSF89155">
    <property type="entry name" value="TorD-like"/>
    <property type="match status" value="1"/>
</dbReference>
<evidence type="ECO:0000313" key="3">
    <source>
        <dbReference type="Proteomes" id="UP000002012"/>
    </source>
</evidence>
<dbReference type="AlphaFoldDB" id="D4H523"/>
<dbReference type="FunCoup" id="D4H523">
    <property type="interactions" value="100"/>
</dbReference>
<dbReference type="Proteomes" id="UP000002012">
    <property type="component" value="Chromosome"/>
</dbReference>
<dbReference type="InterPro" id="IPR020945">
    <property type="entry name" value="DMSO/NO3_reduct_chaperone"/>
</dbReference>
<dbReference type="KEGG" id="dap:Dacet_2621"/>
<dbReference type="Gene3D" id="1.10.3480.10">
    <property type="entry name" value="TorD-like"/>
    <property type="match status" value="1"/>
</dbReference>
<dbReference type="PaxDb" id="522772-Dacet_2621"/>
<gene>
    <name evidence="2" type="ordered locus">Dacet_2621</name>
</gene>